<keyword evidence="14" id="KW-1185">Reference proteome</keyword>
<dbReference type="PROSITE" id="PS00865">
    <property type="entry name" value="UBIQUITIN_ACTIVAT_2"/>
    <property type="match status" value="1"/>
</dbReference>
<dbReference type="InterPro" id="IPR042063">
    <property type="entry name" value="Ubi_acti_E1_SCCH"/>
</dbReference>
<dbReference type="PANTHER" id="PTHR10953">
    <property type="entry name" value="UBIQUITIN-ACTIVATING ENZYME E1"/>
    <property type="match status" value="1"/>
</dbReference>
<keyword evidence="8" id="KW-0539">Nucleus</keyword>
<dbReference type="OrthoDB" id="10252231at2759"/>
<dbReference type="InterPro" id="IPR000594">
    <property type="entry name" value="ThiF_NAD_FAD-bd"/>
</dbReference>
<dbReference type="SUPFAM" id="SSF69572">
    <property type="entry name" value="Activating enzymes of the ubiquitin-like proteins"/>
    <property type="match status" value="1"/>
</dbReference>
<evidence type="ECO:0000256" key="7">
    <source>
        <dbReference type="ARBA" id="ARBA00022840"/>
    </source>
</evidence>
<feature type="active site" description="Glycyl thioester intermediate" evidence="10">
    <location>
        <position position="161"/>
    </location>
</feature>
<evidence type="ECO:0000256" key="1">
    <source>
        <dbReference type="ARBA" id="ARBA00004123"/>
    </source>
</evidence>
<evidence type="ECO:0000256" key="10">
    <source>
        <dbReference type="PROSITE-ProRule" id="PRU10132"/>
    </source>
</evidence>
<feature type="compositionally biased region" description="Basic and acidic residues" evidence="11">
    <location>
        <begin position="230"/>
        <end position="239"/>
    </location>
</feature>
<evidence type="ECO:0000256" key="5">
    <source>
        <dbReference type="ARBA" id="ARBA00022741"/>
    </source>
</evidence>
<gene>
    <name evidence="13" type="ORF">ADEAN_001037000</name>
</gene>
<evidence type="ECO:0000256" key="2">
    <source>
        <dbReference type="ARBA" id="ARBA00004718"/>
    </source>
</evidence>
<evidence type="ECO:0000256" key="3">
    <source>
        <dbReference type="ARBA" id="ARBA00005673"/>
    </source>
</evidence>
<dbReference type="InterPro" id="IPR000011">
    <property type="entry name" value="UBQ/SUMO-activ_enz_E1-like"/>
</dbReference>
<dbReference type="Gene3D" id="3.40.50.720">
    <property type="entry name" value="NAD(P)-binding Rossmann-like Domain"/>
    <property type="match status" value="1"/>
</dbReference>
<keyword evidence="7" id="KW-0067">ATP-binding</keyword>
<accession>A0A7G2CU54</accession>
<evidence type="ECO:0000256" key="8">
    <source>
        <dbReference type="ARBA" id="ARBA00023242"/>
    </source>
</evidence>
<keyword evidence="4" id="KW-0436">Ligase</keyword>
<evidence type="ECO:0000256" key="4">
    <source>
        <dbReference type="ARBA" id="ARBA00022598"/>
    </source>
</evidence>
<feature type="region of interest" description="Disordered" evidence="11">
    <location>
        <begin position="214"/>
        <end position="250"/>
    </location>
</feature>
<keyword evidence="5" id="KW-0547">Nucleotide-binding</keyword>
<dbReference type="GO" id="GO:0031510">
    <property type="term" value="C:SUMO activating enzyme complex"/>
    <property type="evidence" value="ECO:0007669"/>
    <property type="project" value="TreeGrafter"/>
</dbReference>
<evidence type="ECO:0000256" key="11">
    <source>
        <dbReference type="SAM" id="MobiDB-lite"/>
    </source>
</evidence>
<comment type="subcellular location">
    <subcellularLocation>
        <location evidence="1">Nucleus</location>
    </subcellularLocation>
</comment>
<evidence type="ECO:0000313" key="13">
    <source>
        <dbReference type="EMBL" id="CAD2222819.1"/>
    </source>
</evidence>
<dbReference type="Pfam" id="PF00899">
    <property type="entry name" value="ThiF"/>
    <property type="match status" value="1"/>
</dbReference>
<dbReference type="GO" id="GO:0016925">
    <property type="term" value="P:protein sumoylation"/>
    <property type="evidence" value="ECO:0007669"/>
    <property type="project" value="TreeGrafter"/>
</dbReference>
<evidence type="ECO:0000256" key="6">
    <source>
        <dbReference type="ARBA" id="ARBA00022786"/>
    </source>
</evidence>
<feature type="domain" description="THIF-type NAD/FAD binding fold" evidence="12">
    <location>
        <begin position="1"/>
        <end position="186"/>
    </location>
</feature>
<dbReference type="GO" id="GO:0005524">
    <property type="term" value="F:ATP binding"/>
    <property type="evidence" value="ECO:0007669"/>
    <property type="project" value="UniProtKB-KW"/>
</dbReference>
<evidence type="ECO:0000256" key="9">
    <source>
        <dbReference type="ARBA" id="ARBA00044354"/>
    </source>
</evidence>
<dbReference type="InterPro" id="IPR045886">
    <property type="entry name" value="ThiF/MoeB/HesA"/>
</dbReference>
<dbReference type="PANTHER" id="PTHR10953:SF162">
    <property type="entry name" value="SUMO-ACTIVATING ENZYME SUBUNIT 1"/>
    <property type="match status" value="1"/>
</dbReference>
<dbReference type="GO" id="GO:0019948">
    <property type="term" value="F:SUMO activating enzyme activity"/>
    <property type="evidence" value="ECO:0007669"/>
    <property type="project" value="TreeGrafter"/>
</dbReference>
<dbReference type="GO" id="GO:0016567">
    <property type="term" value="P:protein ubiquitination"/>
    <property type="evidence" value="ECO:0007669"/>
    <property type="project" value="UniProtKB-UniPathway"/>
</dbReference>
<evidence type="ECO:0000313" key="14">
    <source>
        <dbReference type="Proteomes" id="UP000515908"/>
    </source>
</evidence>
<protein>
    <recommendedName>
        <fullName evidence="9">Ubiquitin-like 1-activating enzyme E1A</fullName>
    </recommendedName>
</protein>
<name>A0A7G2CU54_9TRYP</name>
<dbReference type="InterPro" id="IPR035985">
    <property type="entry name" value="Ubiquitin-activating_enz"/>
</dbReference>
<dbReference type="Gene3D" id="1.10.10.2660">
    <property type="entry name" value="Ubiquitin-activating enzyme E1, SCCH domain"/>
    <property type="match status" value="1"/>
</dbReference>
<dbReference type="UniPathway" id="UPA00143"/>
<dbReference type="PRINTS" id="PR01849">
    <property type="entry name" value="UBIQUITINACT"/>
</dbReference>
<dbReference type="VEuPathDB" id="TriTrypDB:ADEAN_001037000"/>
<organism evidence="13 14">
    <name type="scientific">Angomonas deanei</name>
    <dbReference type="NCBI Taxonomy" id="59799"/>
    <lineage>
        <taxon>Eukaryota</taxon>
        <taxon>Discoba</taxon>
        <taxon>Euglenozoa</taxon>
        <taxon>Kinetoplastea</taxon>
        <taxon>Metakinetoplastina</taxon>
        <taxon>Trypanosomatida</taxon>
        <taxon>Trypanosomatidae</taxon>
        <taxon>Strigomonadinae</taxon>
        <taxon>Angomonas</taxon>
    </lineage>
</organism>
<sequence>MVGCGALGCENIKNFALCGISCGPKGSLVVTDNDRIEVSNLSRQFLFREENVGQAKSAAAGARMKQINPAAHVEARQDFIGATTEHIYNDLFWKDLDAVVNALDNIEARFYVDRRCVEFKKILVESGTMGTAGNIDIIVPMKTNTYADDGAADQSGGIPMCTLRNFPYIYEHCIEWARAQFEDCFVSPMQAVGQLIEDPASFIARITNEVSKAQSEGEKEKFARKAPGNAEKRRWHVEGSEPGNVHGAVL</sequence>
<dbReference type="GO" id="GO:0005737">
    <property type="term" value="C:cytoplasm"/>
    <property type="evidence" value="ECO:0007669"/>
    <property type="project" value="TreeGrafter"/>
</dbReference>
<dbReference type="AlphaFoldDB" id="A0A7G2CU54"/>
<proteinExistence type="inferred from homology"/>
<comment type="pathway">
    <text evidence="2">Protein modification; protein sumoylation.</text>
</comment>
<comment type="similarity">
    <text evidence="3">Belongs to the ubiquitin-activating E1 family.</text>
</comment>
<evidence type="ECO:0000259" key="12">
    <source>
        <dbReference type="Pfam" id="PF00899"/>
    </source>
</evidence>
<keyword evidence="6" id="KW-0833">Ubl conjugation pathway</keyword>
<reference evidence="13 14" key="1">
    <citation type="submission" date="2020-08" db="EMBL/GenBank/DDBJ databases">
        <authorList>
            <person name="Newling K."/>
            <person name="Davey J."/>
            <person name="Forrester S."/>
        </authorList>
    </citation>
    <scope>NUCLEOTIDE SEQUENCE [LARGE SCALE GENOMIC DNA]</scope>
    <source>
        <strain evidence="14">Crithidia deanei Carvalho (ATCC PRA-265)</strain>
    </source>
</reference>
<dbReference type="EMBL" id="LR877172">
    <property type="protein sequence ID" value="CAD2222819.1"/>
    <property type="molecule type" value="Genomic_DNA"/>
</dbReference>
<dbReference type="Proteomes" id="UP000515908">
    <property type="component" value="Chromosome 28"/>
</dbReference>
<dbReference type="InterPro" id="IPR033127">
    <property type="entry name" value="UBQ-activ_enz_E1_Cys_AS"/>
</dbReference>